<dbReference type="AlphaFoldDB" id="A0A820HPH5"/>
<evidence type="ECO:0000313" key="2">
    <source>
        <dbReference type="EMBL" id="CAF4299627.1"/>
    </source>
</evidence>
<evidence type="ECO:0000313" key="3">
    <source>
        <dbReference type="Proteomes" id="UP000663823"/>
    </source>
</evidence>
<evidence type="ECO:0000256" key="1">
    <source>
        <dbReference type="SAM" id="MobiDB-lite"/>
    </source>
</evidence>
<sequence length="48" mass="5228">MSGRKSRPDTDKPTFNNKADTNSTYRSEALNKAKDANGIARAQSPKST</sequence>
<gene>
    <name evidence="2" type="ORF">OTI717_LOCUS42002</name>
</gene>
<accession>A0A820HPH5</accession>
<feature type="compositionally biased region" description="Polar residues" evidence="1">
    <location>
        <begin position="13"/>
        <end position="26"/>
    </location>
</feature>
<feature type="region of interest" description="Disordered" evidence="1">
    <location>
        <begin position="1"/>
        <end position="48"/>
    </location>
</feature>
<dbReference type="Proteomes" id="UP000663823">
    <property type="component" value="Unassembled WGS sequence"/>
</dbReference>
<dbReference type="EMBL" id="CAJOAX010046618">
    <property type="protein sequence ID" value="CAF4299627.1"/>
    <property type="molecule type" value="Genomic_DNA"/>
</dbReference>
<feature type="compositionally biased region" description="Basic and acidic residues" evidence="1">
    <location>
        <begin position="1"/>
        <end position="12"/>
    </location>
</feature>
<protein>
    <submittedName>
        <fullName evidence="2">Uncharacterized protein</fullName>
    </submittedName>
</protein>
<feature type="non-terminal residue" evidence="2">
    <location>
        <position position="48"/>
    </location>
</feature>
<name>A0A820HPH5_9BILA</name>
<proteinExistence type="predicted"/>
<organism evidence="2 3">
    <name type="scientific">Rotaria sordida</name>
    <dbReference type="NCBI Taxonomy" id="392033"/>
    <lineage>
        <taxon>Eukaryota</taxon>
        <taxon>Metazoa</taxon>
        <taxon>Spiralia</taxon>
        <taxon>Gnathifera</taxon>
        <taxon>Rotifera</taxon>
        <taxon>Eurotatoria</taxon>
        <taxon>Bdelloidea</taxon>
        <taxon>Philodinida</taxon>
        <taxon>Philodinidae</taxon>
        <taxon>Rotaria</taxon>
    </lineage>
</organism>
<comment type="caution">
    <text evidence="2">The sequence shown here is derived from an EMBL/GenBank/DDBJ whole genome shotgun (WGS) entry which is preliminary data.</text>
</comment>
<reference evidence="2" key="1">
    <citation type="submission" date="2021-02" db="EMBL/GenBank/DDBJ databases">
        <authorList>
            <person name="Nowell W R."/>
        </authorList>
    </citation>
    <scope>NUCLEOTIDE SEQUENCE</scope>
</reference>